<gene>
    <name evidence="2" type="ORF">V2H45_19625</name>
</gene>
<organism evidence="2 3">
    <name type="scientific">Tumidithrix elongata BACA0141</name>
    <dbReference type="NCBI Taxonomy" id="2716417"/>
    <lineage>
        <taxon>Bacteria</taxon>
        <taxon>Bacillati</taxon>
        <taxon>Cyanobacteriota</taxon>
        <taxon>Cyanophyceae</taxon>
        <taxon>Pseudanabaenales</taxon>
        <taxon>Pseudanabaenaceae</taxon>
        <taxon>Tumidithrix</taxon>
        <taxon>Tumidithrix elongata</taxon>
    </lineage>
</organism>
<dbReference type="Pfam" id="PF12146">
    <property type="entry name" value="Hydrolase_4"/>
    <property type="match status" value="1"/>
</dbReference>
<dbReference type="Gene3D" id="3.40.50.1820">
    <property type="entry name" value="alpha/beta hydrolase"/>
    <property type="match status" value="1"/>
</dbReference>
<dbReference type="SUPFAM" id="SSF53474">
    <property type="entry name" value="alpha/beta-Hydrolases"/>
    <property type="match status" value="1"/>
</dbReference>
<dbReference type="InterPro" id="IPR022742">
    <property type="entry name" value="Hydrolase_4"/>
</dbReference>
<dbReference type="Proteomes" id="UP001333818">
    <property type="component" value="Unassembled WGS sequence"/>
</dbReference>
<dbReference type="PANTHER" id="PTHR37946:SF1">
    <property type="entry name" value="SLL1969 PROTEIN"/>
    <property type="match status" value="1"/>
</dbReference>
<protein>
    <submittedName>
        <fullName evidence="2">Alpha/beta hydrolase</fullName>
    </submittedName>
</protein>
<dbReference type="GO" id="GO:0016787">
    <property type="term" value="F:hydrolase activity"/>
    <property type="evidence" value="ECO:0007669"/>
    <property type="project" value="UniProtKB-KW"/>
</dbReference>
<dbReference type="InterPro" id="IPR029058">
    <property type="entry name" value="AB_hydrolase_fold"/>
</dbReference>
<keyword evidence="2" id="KW-0378">Hydrolase</keyword>
<dbReference type="AlphaFoldDB" id="A0AAW9PUD0"/>
<dbReference type="PANTHER" id="PTHR37946">
    <property type="entry name" value="SLL1969 PROTEIN"/>
    <property type="match status" value="1"/>
</dbReference>
<sequence length="293" mass="31983">MTPDFLLFTQHGWADDCKAIALLAKTLATPQTLVTNPDLGWLQTWLSIDPLIAKLDRMASQVISSHPNAPIRIVGHSLGGLLWLELLNRHPEWRSKVHSLVLVGSPVGGSDLGRVFDPLGTFPFIAKGLATNRRPIAEAIASEIPTLIVASDIGDGSDGTVSVECTKFERATFVRLAGISHAKLKNHPQVAEPIRSFWLNPQVLPPSTDLAAQIIRFLHALPITDARPHDFLKAQPLIPLQEGLTLSLWKNLLGVDHVFVADAQAKCLYSGYFGWGDAPAFYAAIDDIKQKFG</sequence>
<dbReference type="RefSeq" id="WP_330485395.1">
    <property type="nucleotide sequence ID" value="NZ_JAZBJZ010000102.1"/>
</dbReference>
<proteinExistence type="predicted"/>
<comment type="caution">
    <text evidence="2">The sequence shown here is derived from an EMBL/GenBank/DDBJ whole genome shotgun (WGS) entry which is preliminary data.</text>
</comment>
<evidence type="ECO:0000313" key="2">
    <source>
        <dbReference type="EMBL" id="MEE3718959.1"/>
    </source>
</evidence>
<evidence type="ECO:0000259" key="1">
    <source>
        <dbReference type="Pfam" id="PF12146"/>
    </source>
</evidence>
<evidence type="ECO:0000313" key="3">
    <source>
        <dbReference type="Proteomes" id="UP001333818"/>
    </source>
</evidence>
<keyword evidence="3" id="KW-1185">Reference proteome</keyword>
<accession>A0AAW9PUD0</accession>
<feature type="domain" description="Serine aminopeptidase S33" evidence="1">
    <location>
        <begin position="7"/>
        <end position="108"/>
    </location>
</feature>
<dbReference type="EMBL" id="JAZBJZ010000102">
    <property type="protein sequence ID" value="MEE3718959.1"/>
    <property type="molecule type" value="Genomic_DNA"/>
</dbReference>
<reference evidence="2" key="1">
    <citation type="submission" date="2024-01" db="EMBL/GenBank/DDBJ databases">
        <title>Bank of Algae and Cyanobacteria of the Azores (BACA) strain genomes.</title>
        <authorList>
            <person name="Luz R."/>
            <person name="Cordeiro R."/>
            <person name="Fonseca A."/>
            <person name="Goncalves V."/>
        </authorList>
    </citation>
    <scope>NUCLEOTIDE SEQUENCE</scope>
    <source>
        <strain evidence="2">BACA0141</strain>
    </source>
</reference>
<name>A0AAW9PUD0_9CYAN</name>